<evidence type="ECO:0000256" key="1">
    <source>
        <dbReference type="ARBA" id="ARBA00011073"/>
    </source>
</evidence>
<feature type="region of interest" description="Disordered" evidence="10">
    <location>
        <begin position="284"/>
        <end position="314"/>
    </location>
</feature>
<feature type="compositionally biased region" description="Basic residues" evidence="10">
    <location>
        <begin position="1142"/>
        <end position="1155"/>
    </location>
</feature>
<feature type="domain" description="Peptidase S8/S53" evidence="13">
    <location>
        <begin position="219"/>
        <end position="696"/>
    </location>
</feature>
<feature type="chain" id="PRO_5037873752" evidence="12">
    <location>
        <begin position="33"/>
        <end position="1469"/>
    </location>
</feature>
<evidence type="ECO:0000256" key="4">
    <source>
        <dbReference type="ARBA" id="ARBA00022729"/>
    </source>
</evidence>
<dbReference type="EMBL" id="DYWK01000001">
    <property type="protein sequence ID" value="HJF17591.1"/>
    <property type="molecule type" value="Genomic_DNA"/>
</dbReference>
<comment type="similarity">
    <text evidence="1 8 9">Belongs to the peptidase S8 family.</text>
</comment>
<evidence type="ECO:0000256" key="3">
    <source>
        <dbReference type="ARBA" id="ARBA00022670"/>
    </source>
</evidence>
<evidence type="ECO:0000256" key="12">
    <source>
        <dbReference type="SAM" id="SignalP"/>
    </source>
</evidence>
<dbReference type="PROSITE" id="PS51892">
    <property type="entry name" value="SUBTILASE"/>
    <property type="match status" value="1"/>
</dbReference>
<dbReference type="InterPro" id="IPR000209">
    <property type="entry name" value="Peptidase_S8/S53_dom"/>
</dbReference>
<dbReference type="InterPro" id="IPR023827">
    <property type="entry name" value="Peptidase_S8_Asp-AS"/>
</dbReference>
<proteinExistence type="inferred from homology"/>
<dbReference type="PRINTS" id="PR00723">
    <property type="entry name" value="SUBTILISIN"/>
</dbReference>
<sequence>MSQRPHSRSATAAVAVLAAASMFATLPGTALAAESTTQSPAAAQRSSKEALAKLADKRGYVSKKIAQAQGSTLAFVQLVEQSGLEKKAEKLNGRMSLQGNQEKSANKEAQATASKASRAADSVEAQLKKLDPQAKVQFTTSYAISGLAVEADSDALVKLAQNSPQVLRVVPLPQHTATTVGDPDMKGASVSGGPESPSNKNSDNLVRAVNAWTQTGKTGKGVNVAIVDTGLDYTHADFGGAGTADAYNTAYAAQDQDPLTNPALENLLDKTKFKGGYDFAGRAYNGKNVKDPTPDPNPIDGPGGHHGTHVAGTSLGFGVNSDGTTFRGDYTKLTNGEVSGMRIGPGAAPQAGVYALKVFGDLGGSTGLTLQALDWVAKHNLTASEEDKISLVSMSLGGSFGTADDPENDAVDNLASNGVLSVIAAGNDGDITDMLGDPGGARSALTVAASSSGKTVQDALRVDEGPDSLKGQLLAGQYSANLAGDFDVESTQVVRVTDPANLDGCATYSDEDKARVAGKIAYVEWDDTDVKCGSGKRFNNAEAAGAVGILFGSQHDIPEAGIGGNATLPGMQLVKSSDQNAELQKAIDDGTLKVTLSSSLKHAKDADYSAEFEDTVASFTSRGLHGSHDGTVKPDVAAPGVGIISASAQSGNQFEVMSGTSMATPLTSGVAALVREAHPQFSALQVKAQIVNTADHDVLNADRSAAEAPIRVGTGRVDALAAVNDQVQVTSTDADTVTVQFGVLQVPEAGLTQSKDLVVTNNSDQERSYRAEYLARTETPGVSYTLSANEVTVPAHGTAKLTVTLKADQAAMRHTLDKNMNPQVLGGDRAYVTDASGIVKLTPLSPAAGSDPSALGLRVAVVSAPRPESETHAELKGLNAGGKLTLSGHGVNQGEGREAYRSTLYPLVLSVEDSVNTYSGDLNKNGQISKASGDLRAVGYSSTAPQLDDPSQGLFSVGFVTDKAWSNLYSGAMWPSVWLDTTGDGHPNYEVDVVTTNNNGENLDRAEAVTSDWKTGAVVDTQPIDKEFLFDSNQLVLSTKLSALGFTKDTQNPVIDYAVVTRSAYVPAKPDHYLIDAIGLQPETTVNPYAPALSFGPLSEQGKKALEAAKEAEKAAKSSDQPAPSDPSDPGTGSEEASASKALKKAAAKAAKKATAKASSARTADTKEGSASVEPVSDPAAQAPGQVSFDDQDGTTVKVSTGSNADNLKVLSVHNLGKTPLRAEDPAEPEVDSLEPVDPAKVQAALDQYSQLNEDEWTSTTWAELQKQIEAAKAVLADPNADQQAVNDAYQALVNAYNGLVARASGVSRDRLRAAVGAAGKLTPGDYTDETAKALEAALKAAQDVLANPDATQEDVDNALDALLKAMDALEKKPAEQPGKDQKPGQPAEPGKPGQPSEPGKSSQPGKAAQGSSAKVSKPQVVAASRSRLGETGASANLVALGALVLLATGSALTLLRRKNHTSVESEEE</sequence>
<reference evidence="15" key="2">
    <citation type="submission" date="2021-09" db="EMBL/GenBank/DDBJ databases">
        <authorList>
            <person name="Gilroy R."/>
        </authorList>
    </citation>
    <scope>NUCLEOTIDE SEQUENCE</scope>
    <source>
        <strain evidence="15">578</strain>
    </source>
</reference>
<feature type="region of interest" description="Disordered" evidence="10">
    <location>
        <begin position="95"/>
        <end position="119"/>
    </location>
</feature>
<feature type="region of interest" description="Disordered" evidence="10">
    <location>
        <begin position="1104"/>
        <end position="1201"/>
    </location>
</feature>
<keyword evidence="3 8" id="KW-0645">Protease</keyword>
<evidence type="ECO:0000259" key="13">
    <source>
        <dbReference type="Pfam" id="PF00082"/>
    </source>
</evidence>
<dbReference type="CDD" id="cd07474">
    <property type="entry name" value="Peptidases_S8_subtilisin_Vpr-like"/>
    <property type="match status" value="1"/>
</dbReference>
<accession>A0A921FVG4</accession>
<evidence type="ECO:0000313" key="16">
    <source>
        <dbReference type="Proteomes" id="UP000715651"/>
    </source>
</evidence>
<dbReference type="Pfam" id="PF00082">
    <property type="entry name" value="Peptidase_S8"/>
    <property type="match status" value="1"/>
</dbReference>
<feature type="signal peptide" evidence="12">
    <location>
        <begin position="1"/>
        <end position="32"/>
    </location>
</feature>
<organism evidence="15 16">
    <name type="scientific">Aeriscardovia aeriphila</name>
    <dbReference type="NCBI Taxonomy" id="218139"/>
    <lineage>
        <taxon>Bacteria</taxon>
        <taxon>Bacillati</taxon>
        <taxon>Actinomycetota</taxon>
        <taxon>Actinomycetes</taxon>
        <taxon>Bifidobacteriales</taxon>
        <taxon>Bifidobacteriaceae</taxon>
        <taxon>Aeriscardovia</taxon>
    </lineage>
</organism>
<dbReference type="InterPro" id="IPR015500">
    <property type="entry name" value="Peptidase_S8_subtilisin-rel"/>
</dbReference>
<dbReference type="InterPro" id="IPR034213">
    <property type="entry name" value="S8_Vpr-like"/>
</dbReference>
<feature type="active site" description="Charge relay system" evidence="7 8">
    <location>
        <position position="228"/>
    </location>
</feature>
<evidence type="ECO:0000256" key="9">
    <source>
        <dbReference type="RuleBase" id="RU003355"/>
    </source>
</evidence>
<feature type="compositionally biased region" description="Basic and acidic residues" evidence="10">
    <location>
        <begin position="1373"/>
        <end position="1383"/>
    </location>
</feature>
<evidence type="ECO:0000313" key="15">
    <source>
        <dbReference type="EMBL" id="HJF17591.1"/>
    </source>
</evidence>
<dbReference type="PROSITE" id="PS00136">
    <property type="entry name" value="SUBTILASE_ASP"/>
    <property type="match status" value="1"/>
</dbReference>
<keyword evidence="4 12" id="KW-0732">Signal</keyword>
<dbReference type="Proteomes" id="UP000715651">
    <property type="component" value="Unassembled WGS sequence"/>
</dbReference>
<feature type="region of interest" description="Disordered" evidence="10">
    <location>
        <begin position="176"/>
        <end position="203"/>
    </location>
</feature>
<feature type="compositionally biased region" description="Low complexity" evidence="10">
    <location>
        <begin position="1118"/>
        <end position="1130"/>
    </location>
</feature>
<dbReference type="PROSITE" id="PS00138">
    <property type="entry name" value="SUBTILASE_SER"/>
    <property type="match status" value="1"/>
</dbReference>
<reference evidence="15" key="1">
    <citation type="journal article" date="2021" name="PeerJ">
        <title>Extensive microbial diversity within the chicken gut microbiome revealed by metagenomics and culture.</title>
        <authorList>
            <person name="Gilroy R."/>
            <person name="Ravi A."/>
            <person name="Getino M."/>
            <person name="Pursley I."/>
            <person name="Horton D.L."/>
            <person name="Alikhan N.F."/>
            <person name="Baker D."/>
            <person name="Gharbi K."/>
            <person name="Hall N."/>
            <person name="Watson M."/>
            <person name="Adriaenssens E.M."/>
            <person name="Foster-Nyarko E."/>
            <person name="Jarju S."/>
            <person name="Secka A."/>
            <person name="Antonio M."/>
            <person name="Oren A."/>
            <person name="Chaudhuri R.R."/>
            <person name="La Ragione R."/>
            <person name="Hildebrand F."/>
            <person name="Pallen M.J."/>
        </authorList>
    </citation>
    <scope>NUCLEOTIDE SEQUENCE</scope>
    <source>
        <strain evidence="15">578</strain>
    </source>
</reference>
<evidence type="ECO:0000259" key="14">
    <source>
        <dbReference type="Pfam" id="PF02225"/>
    </source>
</evidence>
<dbReference type="GO" id="GO:0006508">
    <property type="term" value="P:proteolysis"/>
    <property type="evidence" value="ECO:0007669"/>
    <property type="project" value="UniProtKB-KW"/>
</dbReference>
<dbReference type="Gene3D" id="1.20.1270.70">
    <property type="entry name" value="Designed single chain three-helix bundle"/>
    <property type="match status" value="2"/>
</dbReference>
<comment type="caution">
    <text evidence="15">The sequence shown here is derived from an EMBL/GenBank/DDBJ whole genome shotgun (WGS) entry which is preliminary data.</text>
</comment>
<feature type="compositionally biased region" description="Low complexity" evidence="10">
    <location>
        <begin position="109"/>
        <end position="119"/>
    </location>
</feature>
<dbReference type="InterPro" id="IPR023828">
    <property type="entry name" value="Peptidase_S8_Ser-AS"/>
</dbReference>
<keyword evidence="2" id="KW-0964">Secreted</keyword>
<dbReference type="Pfam" id="PF02225">
    <property type="entry name" value="PA"/>
    <property type="match status" value="1"/>
</dbReference>
<evidence type="ECO:0000256" key="5">
    <source>
        <dbReference type="ARBA" id="ARBA00022801"/>
    </source>
</evidence>
<keyword evidence="11" id="KW-0812">Transmembrane</keyword>
<keyword evidence="2" id="KW-0134">Cell wall</keyword>
<feature type="compositionally biased region" description="Basic and acidic residues" evidence="10">
    <location>
        <begin position="1104"/>
        <end position="1117"/>
    </location>
</feature>
<feature type="active site" description="Charge relay system" evidence="7 8">
    <location>
        <position position="306"/>
    </location>
</feature>
<evidence type="ECO:0000256" key="6">
    <source>
        <dbReference type="ARBA" id="ARBA00022825"/>
    </source>
</evidence>
<evidence type="ECO:0000256" key="8">
    <source>
        <dbReference type="PROSITE-ProRule" id="PRU01240"/>
    </source>
</evidence>
<dbReference type="Gene3D" id="3.40.50.200">
    <property type="entry name" value="Peptidase S8/S53 domain"/>
    <property type="match status" value="2"/>
</dbReference>
<dbReference type="GO" id="GO:0004252">
    <property type="term" value="F:serine-type endopeptidase activity"/>
    <property type="evidence" value="ECO:0007669"/>
    <property type="project" value="UniProtKB-UniRule"/>
</dbReference>
<keyword evidence="11" id="KW-1133">Transmembrane helix</keyword>
<keyword evidence="11" id="KW-0472">Membrane</keyword>
<name>A0A921FVG4_9BIFI</name>
<keyword evidence="5 8" id="KW-0378">Hydrolase</keyword>
<dbReference type="SUPFAM" id="SSF52743">
    <property type="entry name" value="Subtilisin-like"/>
    <property type="match status" value="1"/>
</dbReference>
<keyword evidence="6 8" id="KW-0720">Serine protease</keyword>
<feature type="compositionally biased region" description="Polar residues" evidence="10">
    <location>
        <begin position="1400"/>
        <end position="1415"/>
    </location>
</feature>
<dbReference type="PANTHER" id="PTHR43806">
    <property type="entry name" value="PEPTIDASE S8"/>
    <property type="match status" value="1"/>
</dbReference>
<feature type="region of interest" description="Disordered" evidence="10">
    <location>
        <begin position="1373"/>
        <end position="1433"/>
    </location>
</feature>
<protein>
    <submittedName>
        <fullName evidence="15">S8 family serine peptidase</fullName>
    </submittedName>
</protein>
<gene>
    <name evidence="15" type="ORF">K8U78_00180</name>
</gene>
<feature type="transmembrane region" description="Helical" evidence="11">
    <location>
        <begin position="1434"/>
        <end position="1456"/>
    </location>
</feature>
<feature type="active site" description="Charge relay system" evidence="7 8">
    <location>
        <position position="661"/>
    </location>
</feature>
<evidence type="ECO:0000256" key="2">
    <source>
        <dbReference type="ARBA" id="ARBA00022512"/>
    </source>
</evidence>
<dbReference type="InterPro" id="IPR036852">
    <property type="entry name" value="Peptidase_S8/S53_dom_sf"/>
</dbReference>
<dbReference type="InterPro" id="IPR050131">
    <property type="entry name" value="Peptidase_S8_subtilisin-like"/>
</dbReference>
<feature type="domain" description="PA" evidence="14">
    <location>
        <begin position="494"/>
        <end position="556"/>
    </location>
</feature>
<dbReference type="PANTHER" id="PTHR43806:SF11">
    <property type="entry name" value="CEREVISIN-RELATED"/>
    <property type="match status" value="1"/>
</dbReference>
<dbReference type="Pfam" id="PF07554">
    <property type="entry name" value="FIVAR"/>
    <property type="match status" value="2"/>
</dbReference>
<dbReference type="InterPro" id="IPR003137">
    <property type="entry name" value="PA_domain"/>
</dbReference>
<evidence type="ECO:0000256" key="11">
    <source>
        <dbReference type="SAM" id="Phobius"/>
    </source>
</evidence>
<evidence type="ECO:0000256" key="7">
    <source>
        <dbReference type="PIRSR" id="PIRSR615500-1"/>
    </source>
</evidence>
<evidence type="ECO:0000256" key="10">
    <source>
        <dbReference type="SAM" id="MobiDB-lite"/>
    </source>
</evidence>